<reference evidence="1" key="1">
    <citation type="submission" date="2022-02" db="EMBL/GenBank/DDBJ databases">
        <title>Plant Genome Project.</title>
        <authorList>
            <person name="Zhang R.-G."/>
        </authorList>
    </citation>
    <scope>NUCLEOTIDE SEQUENCE</scope>
    <source>
        <strain evidence="1">AT1</strain>
    </source>
</reference>
<gene>
    <name evidence="1" type="ORF">RHMOL_Rhmol10G0140100</name>
</gene>
<name>A0ACC0M2B4_RHOML</name>
<evidence type="ECO:0000313" key="2">
    <source>
        <dbReference type="Proteomes" id="UP001062846"/>
    </source>
</evidence>
<dbReference type="EMBL" id="CM046397">
    <property type="protein sequence ID" value="KAI8534990.1"/>
    <property type="molecule type" value="Genomic_DNA"/>
</dbReference>
<evidence type="ECO:0000313" key="1">
    <source>
        <dbReference type="EMBL" id="KAI8534990.1"/>
    </source>
</evidence>
<keyword evidence="2" id="KW-1185">Reference proteome</keyword>
<comment type="caution">
    <text evidence="1">The sequence shown here is derived from an EMBL/GenBank/DDBJ whole genome shotgun (WGS) entry which is preliminary data.</text>
</comment>
<proteinExistence type="predicted"/>
<sequence>MQNGAFVLSASISDLFHKSIPAVQLNSASSLDSSYFNVLDPNPSLGLMDRFQSNLPPPEIDKQAAGSAMADNMDYATPLINEWSGLELDRFPPQPEYLPLDPACASISDLFHKSIPAVQLNSASSLDSPYFNVLDPNLSLGLMDRFQSNLPPPEIDKQAAGWAMADNMDYATPLVDEWSGLELDGFPPQPEYLPFDPAWYDGWMDGQEAASLDPLDGFSLYMFF</sequence>
<protein>
    <submittedName>
        <fullName evidence="1">Uncharacterized protein</fullName>
    </submittedName>
</protein>
<dbReference type="Proteomes" id="UP001062846">
    <property type="component" value="Chromosome 10"/>
</dbReference>
<organism evidence="1 2">
    <name type="scientific">Rhododendron molle</name>
    <name type="common">Chinese azalea</name>
    <name type="synonym">Azalea mollis</name>
    <dbReference type="NCBI Taxonomy" id="49168"/>
    <lineage>
        <taxon>Eukaryota</taxon>
        <taxon>Viridiplantae</taxon>
        <taxon>Streptophyta</taxon>
        <taxon>Embryophyta</taxon>
        <taxon>Tracheophyta</taxon>
        <taxon>Spermatophyta</taxon>
        <taxon>Magnoliopsida</taxon>
        <taxon>eudicotyledons</taxon>
        <taxon>Gunneridae</taxon>
        <taxon>Pentapetalae</taxon>
        <taxon>asterids</taxon>
        <taxon>Ericales</taxon>
        <taxon>Ericaceae</taxon>
        <taxon>Ericoideae</taxon>
        <taxon>Rhodoreae</taxon>
        <taxon>Rhododendron</taxon>
    </lineage>
</organism>
<accession>A0ACC0M2B4</accession>